<dbReference type="RefSeq" id="WP_044316087.1">
    <property type="nucleotide sequence ID" value="NZ_JBIDBY010000011.1"/>
</dbReference>
<name>A0A0D7DZR4_STUST</name>
<sequence>MKYRTQLRPGLLVMLLVACAAAEADTLSIKAENDIISSGSDGHYSNGLEVIWGFEPEQDHWSRSLADLLPGWSGSAVDNVAYRFGHQIYTPEEIENNGLIEDDRPYAGLMFAGVSMFSDTPHEGWRSAEELHLDVGIVGPAAGGKRLQRAVHKATGSDEPNGWEHQLENEPFVNLAYQHRWWLQKRMGGLELEYGPSLGFSLGNLYTYASTGLGARLGQNLQRSFSIPSVTPGQSGNQFFHAGSGFGWYGFANLEGRYMAQNMLLDGNTFEDSHSVDRREWVGDATLGGVLTWSRWQLAFASVWRTREFDGQQEHDQFGSITLSTWL</sequence>
<dbReference type="AlphaFoldDB" id="A0A0D7DZR4"/>
<protein>
    <recommendedName>
        <fullName evidence="4">Lipid A deacylase LpxR family protein</fullName>
    </recommendedName>
</protein>
<evidence type="ECO:0000313" key="3">
    <source>
        <dbReference type="Proteomes" id="UP000032439"/>
    </source>
</evidence>
<reference evidence="2 3" key="1">
    <citation type="submission" date="2014-11" db="EMBL/GenBank/DDBJ databases">
        <title>Genomics and ecophysiology of heterotrophic nitrogen fixing bacteria isolated from estuarine surface water.</title>
        <authorList>
            <person name="Bentzon-Tilia M."/>
            <person name="Severin I."/>
            <person name="Hansen L.H."/>
            <person name="Riemann L."/>
        </authorList>
    </citation>
    <scope>NUCLEOTIDE SEQUENCE [LARGE SCALE GENOMIC DNA]</scope>
    <source>
        <strain evidence="2 3">BAL361</strain>
    </source>
</reference>
<evidence type="ECO:0000256" key="1">
    <source>
        <dbReference type="SAM" id="SignalP"/>
    </source>
</evidence>
<proteinExistence type="predicted"/>
<dbReference type="InterPro" id="IPR037107">
    <property type="entry name" value="Put_OMP_sf"/>
</dbReference>
<organism evidence="2 3">
    <name type="scientific">Stutzerimonas stutzeri</name>
    <name type="common">Pseudomonas stutzeri</name>
    <dbReference type="NCBI Taxonomy" id="316"/>
    <lineage>
        <taxon>Bacteria</taxon>
        <taxon>Pseudomonadati</taxon>
        <taxon>Pseudomonadota</taxon>
        <taxon>Gammaproteobacteria</taxon>
        <taxon>Pseudomonadales</taxon>
        <taxon>Pseudomonadaceae</taxon>
        <taxon>Stutzerimonas</taxon>
    </lineage>
</organism>
<dbReference type="InterPro" id="IPR018707">
    <property type="entry name" value="LpxR"/>
</dbReference>
<dbReference type="PROSITE" id="PS51257">
    <property type="entry name" value="PROKAR_LIPOPROTEIN"/>
    <property type="match status" value="1"/>
</dbReference>
<comment type="caution">
    <text evidence="2">The sequence shown here is derived from an EMBL/GenBank/DDBJ whole genome shotgun (WGS) entry which is preliminary data.</text>
</comment>
<dbReference type="PATRIC" id="fig|316.110.peg.2222"/>
<keyword evidence="1" id="KW-0732">Signal</keyword>
<accession>A0A0D7DZR4</accession>
<evidence type="ECO:0000313" key="2">
    <source>
        <dbReference type="EMBL" id="KIZ33685.1"/>
    </source>
</evidence>
<dbReference type="Pfam" id="PF09982">
    <property type="entry name" value="LpxR"/>
    <property type="match status" value="1"/>
</dbReference>
<feature type="chain" id="PRO_5002318741" description="Lipid A deacylase LpxR family protein" evidence="1">
    <location>
        <begin position="25"/>
        <end position="327"/>
    </location>
</feature>
<dbReference type="Proteomes" id="UP000032439">
    <property type="component" value="Unassembled WGS sequence"/>
</dbReference>
<feature type="signal peptide" evidence="1">
    <location>
        <begin position="1"/>
        <end position="24"/>
    </location>
</feature>
<dbReference type="EMBL" id="JXXD01000231">
    <property type="protein sequence ID" value="KIZ33685.1"/>
    <property type="molecule type" value="Genomic_DNA"/>
</dbReference>
<gene>
    <name evidence="2" type="ORF">LO50_19675</name>
</gene>
<dbReference type="Gene3D" id="2.40.128.140">
    <property type="entry name" value="Outer membrane protein"/>
    <property type="match status" value="1"/>
</dbReference>
<evidence type="ECO:0008006" key="4">
    <source>
        <dbReference type="Google" id="ProtNLM"/>
    </source>
</evidence>